<dbReference type="CDD" id="cd03794">
    <property type="entry name" value="GT4_WbuB-like"/>
    <property type="match status" value="1"/>
</dbReference>
<feature type="domain" description="Glycosyltransferase subfamily 4-like N-terminal" evidence="5">
    <location>
        <begin position="42"/>
        <end position="229"/>
    </location>
</feature>
<keyword evidence="2 6" id="KW-0808">Transferase</keyword>
<dbReference type="PANTHER" id="PTHR45947">
    <property type="entry name" value="SULFOQUINOVOSYL TRANSFERASE SQD2"/>
    <property type="match status" value="1"/>
</dbReference>
<dbReference type="InterPro" id="IPR050194">
    <property type="entry name" value="Glycosyltransferase_grp1"/>
</dbReference>
<reference evidence="6 7" key="2">
    <citation type="submission" date="2020-08" db="EMBL/GenBank/DDBJ databases">
        <authorList>
            <person name="Partida-Martinez L."/>
            <person name="Huntemann M."/>
            <person name="Clum A."/>
            <person name="Wang J."/>
            <person name="Palaniappan K."/>
            <person name="Ritter S."/>
            <person name="Chen I.-M."/>
            <person name="Stamatis D."/>
            <person name="Reddy T."/>
            <person name="O'Malley R."/>
            <person name="Daum C."/>
            <person name="Shapiro N."/>
            <person name="Ivanova N."/>
            <person name="Kyrpides N."/>
            <person name="Woyke T."/>
        </authorList>
    </citation>
    <scope>NUCLEOTIDE SEQUENCE [LARGE SCALE GENOMIC DNA]</scope>
    <source>
        <strain evidence="6 7">AS2.23</strain>
    </source>
</reference>
<evidence type="ECO:0000256" key="2">
    <source>
        <dbReference type="ARBA" id="ARBA00022679"/>
    </source>
</evidence>
<dbReference type="GO" id="GO:1901137">
    <property type="term" value="P:carbohydrate derivative biosynthetic process"/>
    <property type="evidence" value="ECO:0007669"/>
    <property type="project" value="UniProtKB-ARBA"/>
</dbReference>
<dbReference type="GO" id="GO:0016758">
    <property type="term" value="F:hexosyltransferase activity"/>
    <property type="evidence" value="ECO:0007669"/>
    <property type="project" value="TreeGrafter"/>
</dbReference>
<dbReference type="Gene3D" id="3.40.50.2000">
    <property type="entry name" value="Glycogen Phosphorylase B"/>
    <property type="match status" value="2"/>
</dbReference>
<sequence>MERRTGVTPAREEGLEEARAGARPTHGLRIALVGLNYLPEPTGIAPYTTGVARGLAALGHEVSVVTGMPHYPAWKRHPDYPGVVRHEDDGGVDVTRVWHPVPRNPLGAGRVGLEAGFALGAAAALTHHRRTRPRPDVVVAVSPALLSVAAALAHGRAVRAPVGVVVQDVYSRTAVSTDAGGGTALRVAAELEGRLLRRATGVALAHERFRRPVTALGVPADNLTVLPNWTHVTRADPAAGDAVRARRGWDTRTPVVLHAGNMGAKQHLENVLDTARLAADSGLPHRFVLLGDGARRRALQARAGDLANVEFIDPVSDEEFPAHLAAADVLLLNEVPGLHDMCAPSKLTSYFAAGRPVLAATHDDSAAAAELATSRAGLRVDPARPEDLLTGLQRLREHPDLAADLAAAGPRYAAEQLAAGPAITAYDRWIRDIGDTPWN</sequence>
<protein>
    <submittedName>
        <fullName evidence="6">Glycosyltransferase involved in cell wall biosynthesis</fullName>
    </submittedName>
</protein>
<proteinExistence type="predicted"/>
<name>A0A7W4TJS6_KINRA</name>
<evidence type="ECO:0000313" key="7">
    <source>
        <dbReference type="Proteomes" id="UP000533269"/>
    </source>
</evidence>
<dbReference type="AlphaFoldDB" id="A0A7W4TJS6"/>
<feature type="compositionally biased region" description="Basic and acidic residues" evidence="3">
    <location>
        <begin position="1"/>
        <end position="20"/>
    </location>
</feature>
<comment type="caution">
    <text evidence="6">The sequence shown here is derived from an EMBL/GenBank/DDBJ whole genome shotgun (WGS) entry which is preliminary data.</text>
</comment>
<evidence type="ECO:0000256" key="1">
    <source>
        <dbReference type="ARBA" id="ARBA00022676"/>
    </source>
</evidence>
<dbReference type="Proteomes" id="UP000533269">
    <property type="component" value="Unassembled WGS sequence"/>
</dbReference>
<reference evidence="6 7" key="1">
    <citation type="submission" date="2020-08" db="EMBL/GenBank/DDBJ databases">
        <title>The Agave Microbiome: Exploring the role of microbial communities in plant adaptations to desert environments.</title>
        <authorList>
            <person name="Partida-Martinez L.P."/>
        </authorList>
    </citation>
    <scope>NUCLEOTIDE SEQUENCE [LARGE SCALE GENOMIC DNA]</scope>
    <source>
        <strain evidence="6 7">AS2.23</strain>
    </source>
</reference>
<dbReference type="Pfam" id="PF00534">
    <property type="entry name" value="Glycos_transf_1"/>
    <property type="match status" value="1"/>
</dbReference>
<dbReference type="EMBL" id="JACHVY010000001">
    <property type="protein sequence ID" value="MBB2899576.1"/>
    <property type="molecule type" value="Genomic_DNA"/>
</dbReference>
<accession>A0A7W4TJS6</accession>
<evidence type="ECO:0000259" key="4">
    <source>
        <dbReference type="Pfam" id="PF00534"/>
    </source>
</evidence>
<dbReference type="InterPro" id="IPR028098">
    <property type="entry name" value="Glyco_trans_4-like_N"/>
</dbReference>
<dbReference type="Pfam" id="PF13579">
    <property type="entry name" value="Glyco_trans_4_4"/>
    <property type="match status" value="1"/>
</dbReference>
<evidence type="ECO:0000256" key="3">
    <source>
        <dbReference type="SAM" id="MobiDB-lite"/>
    </source>
</evidence>
<dbReference type="OMA" id="WMAREGH"/>
<organism evidence="6 7">
    <name type="scientific">Kineococcus radiotolerans</name>
    <dbReference type="NCBI Taxonomy" id="131568"/>
    <lineage>
        <taxon>Bacteria</taxon>
        <taxon>Bacillati</taxon>
        <taxon>Actinomycetota</taxon>
        <taxon>Actinomycetes</taxon>
        <taxon>Kineosporiales</taxon>
        <taxon>Kineosporiaceae</taxon>
        <taxon>Kineococcus</taxon>
    </lineage>
</organism>
<dbReference type="RefSeq" id="WP_011981556.1">
    <property type="nucleotide sequence ID" value="NZ_JACHVY010000001.1"/>
</dbReference>
<feature type="domain" description="Glycosyl transferase family 1" evidence="4">
    <location>
        <begin position="244"/>
        <end position="409"/>
    </location>
</feature>
<dbReference type="SUPFAM" id="SSF53756">
    <property type="entry name" value="UDP-Glycosyltransferase/glycogen phosphorylase"/>
    <property type="match status" value="1"/>
</dbReference>
<gene>
    <name evidence="6" type="ORF">FHR75_000364</name>
</gene>
<dbReference type="InterPro" id="IPR001296">
    <property type="entry name" value="Glyco_trans_1"/>
</dbReference>
<dbReference type="PANTHER" id="PTHR45947:SF3">
    <property type="entry name" value="SULFOQUINOVOSYL TRANSFERASE SQD2"/>
    <property type="match status" value="1"/>
</dbReference>
<keyword evidence="1" id="KW-0328">Glycosyltransferase</keyword>
<evidence type="ECO:0000313" key="6">
    <source>
        <dbReference type="EMBL" id="MBB2899576.1"/>
    </source>
</evidence>
<feature type="region of interest" description="Disordered" evidence="3">
    <location>
        <begin position="1"/>
        <end position="21"/>
    </location>
</feature>
<evidence type="ECO:0000259" key="5">
    <source>
        <dbReference type="Pfam" id="PF13579"/>
    </source>
</evidence>